<reference evidence="1" key="1">
    <citation type="submission" date="2020-04" db="EMBL/GenBank/DDBJ databases">
        <authorList>
            <person name="Broberg M."/>
        </authorList>
    </citation>
    <scope>NUCLEOTIDE SEQUENCE</scope>
</reference>
<sequence>MYASAKRLITLLAVWLLALVSVSLSAALQAPLRQCNLPLGDKPFETATPEEVGLSADEVAAALAYANLHGRFAVHIFRNNCLVGRVDALTDNIPVQIFSVTKSITASWTLTVGDYLPEAPSWGDAAHRAILVRQILTETSGTQEAILSELLTVGIDSSAVLEVHGPPLVAVEKNLFRGFYSMSPAKASKRNPEGKSIVACVVLEFSGS</sequence>
<protein>
    <submittedName>
        <fullName evidence="1">Uncharacterized protein</fullName>
    </submittedName>
</protein>
<dbReference type="EMBL" id="CADEHS020000052">
    <property type="protein sequence ID" value="CAG9948931.1"/>
    <property type="molecule type" value="Genomic_DNA"/>
</dbReference>
<dbReference type="Proteomes" id="UP000836387">
    <property type="component" value="Unassembled WGS sequence"/>
</dbReference>
<organism evidence="1 2">
    <name type="scientific">Clonostachys rosea f. rosea IK726</name>
    <dbReference type="NCBI Taxonomy" id="1349383"/>
    <lineage>
        <taxon>Eukaryota</taxon>
        <taxon>Fungi</taxon>
        <taxon>Dikarya</taxon>
        <taxon>Ascomycota</taxon>
        <taxon>Pezizomycotina</taxon>
        <taxon>Sordariomycetes</taxon>
        <taxon>Hypocreomycetidae</taxon>
        <taxon>Hypocreales</taxon>
        <taxon>Bionectriaceae</taxon>
        <taxon>Clonostachys</taxon>
    </lineage>
</organism>
<gene>
    <name evidence="1" type="ORF">CRV2_00016031</name>
</gene>
<proteinExistence type="predicted"/>
<name>A0ACA9U6H6_BIOOC</name>
<evidence type="ECO:0000313" key="2">
    <source>
        <dbReference type="Proteomes" id="UP000836387"/>
    </source>
</evidence>
<evidence type="ECO:0000313" key="1">
    <source>
        <dbReference type="EMBL" id="CAG9948931.1"/>
    </source>
</evidence>
<keyword evidence="2" id="KW-1185">Reference proteome</keyword>
<reference evidence="1" key="2">
    <citation type="submission" date="2021-10" db="EMBL/GenBank/DDBJ databases">
        <authorList>
            <person name="Piombo E."/>
        </authorList>
    </citation>
    <scope>NUCLEOTIDE SEQUENCE</scope>
</reference>
<accession>A0ACA9U6H6</accession>
<comment type="caution">
    <text evidence="1">The sequence shown here is derived from an EMBL/GenBank/DDBJ whole genome shotgun (WGS) entry which is preliminary data.</text>
</comment>